<evidence type="ECO:0000313" key="9">
    <source>
        <dbReference type="Proteomes" id="UP000198658"/>
    </source>
</evidence>
<keyword evidence="3 7" id="KW-0479">Metal-binding</keyword>
<dbReference type="RefSeq" id="WP_091389353.1">
    <property type="nucleotide sequence ID" value="NZ_FNQO01000003.1"/>
</dbReference>
<keyword evidence="2 7" id="KW-0662">Pyridine nucleotide biosynthesis</keyword>
<evidence type="ECO:0000256" key="5">
    <source>
        <dbReference type="ARBA" id="ARBA00023002"/>
    </source>
</evidence>
<feature type="binding site" evidence="7">
    <location>
        <position position="57"/>
    </location>
    <ligand>
        <name>substrate</name>
    </ligand>
</feature>
<feature type="binding site" evidence="7">
    <location>
        <position position="161"/>
    </location>
    <ligand>
        <name>Fe cation</name>
        <dbReference type="ChEBI" id="CHEBI:24875"/>
        <label>2</label>
    </ligand>
</feature>
<comment type="subunit">
    <text evidence="7">Homodimer.</text>
</comment>
<dbReference type="GO" id="GO:0006569">
    <property type="term" value="P:L-tryptophan catabolic process"/>
    <property type="evidence" value="ECO:0007669"/>
    <property type="project" value="UniProtKB-UniRule"/>
</dbReference>
<feature type="binding site" evidence="7">
    <location>
        <position position="99"/>
    </location>
    <ligand>
        <name>substrate</name>
    </ligand>
</feature>
<dbReference type="SUPFAM" id="SSF51182">
    <property type="entry name" value="RmlC-like cupins"/>
    <property type="match status" value="1"/>
</dbReference>
<sequence length="182" mass="21287">MTNIMPPINFHKWIEEHRELLKPPVCNKLVFEEQGFFVMVVGGPNTRKDYHVDEGPELFYQVEGDMLLKTIQQGKVVDIPIREGEMFLLPPRVPHSPQRFENTVGLVVERRRTEDELDGLQWYCDQCNHLLYEEFFKLRNIEKDFPPVFDRFFGSEDNRCCDACGHVMPLPGETSHSKSETC</sequence>
<evidence type="ECO:0000256" key="6">
    <source>
        <dbReference type="ARBA" id="ARBA00023004"/>
    </source>
</evidence>
<dbReference type="UniPathway" id="UPA00253">
    <property type="reaction ID" value="UER00330"/>
</dbReference>
<keyword evidence="9" id="KW-1185">Reference proteome</keyword>
<dbReference type="NCBIfam" id="NF009763">
    <property type="entry name" value="PRK13264.1"/>
    <property type="match status" value="1"/>
</dbReference>
<feature type="binding site" evidence="7">
    <location>
        <position position="164"/>
    </location>
    <ligand>
        <name>Fe cation</name>
        <dbReference type="ChEBI" id="CHEBI:24875"/>
        <label>2</label>
    </ligand>
</feature>
<dbReference type="PANTHER" id="PTHR15497">
    <property type="entry name" value="3-HYDROXYANTHRANILATE 3,4-DIOXYGENASE"/>
    <property type="match status" value="1"/>
</dbReference>
<dbReference type="AlphaFoldDB" id="A0A1H4ABG3"/>
<evidence type="ECO:0000256" key="1">
    <source>
        <dbReference type="ARBA" id="ARBA00002752"/>
    </source>
</evidence>
<feature type="binding site" evidence="7">
    <location>
        <position position="57"/>
    </location>
    <ligand>
        <name>Fe cation</name>
        <dbReference type="ChEBI" id="CHEBI:24875"/>
        <label>1</label>
        <note>catalytic</note>
    </ligand>
</feature>
<evidence type="ECO:0000256" key="3">
    <source>
        <dbReference type="ARBA" id="ARBA00022723"/>
    </source>
</evidence>
<dbReference type="NCBIfam" id="TIGR03037">
    <property type="entry name" value="anthran_nbaC"/>
    <property type="match status" value="1"/>
</dbReference>
<dbReference type="InterPro" id="IPR011051">
    <property type="entry name" value="RmlC_Cupin_sf"/>
</dbReference>
<dbReference type="STRING" id="658218.SAMN05216562_2662"/>
<organism evidence="8 9">
    <name type="scientific">Microbulbifer marinus</name>
    <dbReference type="NCBI Taxonomy" id="658218"/>
    <lineage>
        <taxon>Bacteria</taxon>
        <taxon>Pseudomonadati</taxon>
        <taxon>Pseudomonadota</taxon>
        <taxon>Gammaproteobacteria</taxon>
        <taxon>Cellvibrionales</taxon>
        <taxon>Microbulbiferaceae</taxon>
        <taxon>Microbulbifer</taxon>
    </lineage>
</organism>
<dbReference type="OrthoDB" id="5002379at2"/>
<feature type="binding site" evidence="7">
    <location>
        <position position="95"/>
    </location>
    <ligand>
        <name>Fe cation</name>
        <dbReference type="ChEBI" id="CHEBI:24875"/>
        <label>1</label>
        <note>catalytic</note>
    </ligand>
</feature>
<keyword evidence="4 7" id="KW-0223">Dioxygenase</keyword>
<dbReference type="EC" id="1.13.11.6" evidence="7"/>
<dbReference type="GO" id="GO:0019805">
    <property type="term" value="P:quinolinate biosynthetic process"/>
    <property type="evidence" value="ECO:0007669"/>
    <property type="project" value="UniProtKB-UniRule"/>
</dbReference>
<dbReference type="Pfam" id="PF06052">
    <property type="entry name" value="3-HAO"/>
    <property type="match status" value="1"/>
</dbReference>
<gene>
    <name evidence="7" type="primary">nbaC</name>
    <name evidence="8" type="ORF">SAMN05216562_2662</name>
</gene>
<dbReference type="GO" id="GO:0043420">
    <property type="term" value="P:anthranilate metabolic process"/>
    <property type="evidence" value="ECO:0007669"/>
    <property type="project" value="UniProtKB-UniRule"/>
</dbReference>
<comment type="pathway">
    <text evidence="7">Cofactor biosynthesis; NAD(+) biosynthesis; quinolinate from L-kynurenine: step 3/3.</text>
</comment>
<dbReference type="GO" id="GO:0000334">
    <property type="term" value="F:3-hydroxyanthranilate 3,4-dioxygenase activity"/>
    <property type="evidence" value="ECO:0007669"/>
    <property type="project" value="UniProtKB-UniRule"/>
</dbReference>
<keyword evidence="6 7" id="KW-0408">Iron</keyword>
<feature type="binding site" evidence="7">
    <location>
        <position position="109"/>
    </location>
    <ligand>
        <name>substrate</name>
    </ligand>
</feature>
<evidence type="ECO:0000313" key="8">
    <source>
        <dbReference type="EMBL" id="SEA33098.1"/>
    </source>
</evidence>
<evidence type="ECO:0000256" key="4">
    <source>
        <dbReference type="ARBA" id="ARBA00022964"/>
    </source>
</evidence>
<dbReference type="InterPro" id="IPR010329">
    <property type="entry name" value="3hydroanth_dOase"/>
</dbReference>
<dbReference type="CDD" id="cd06123">
    <property type="entry name" value="cupin_HAO"/>
    <property type="match status" value="1"/>
</dbReference>
<dbReference type="Gene3D" id="2.60.120.10">
    <property type="entry name" value="Jelly Rolls"/>
    <property type="match status" value="1"/>
</dbReference>
<accession>A0A1H4ABG3</accession>
<evidence type="ECO:0000256" key="7">
    <source>
        <dbReference type="HAMAP-Rule" id="MF_00825"/>
    </source>
</evidence>
<dbReference type="InterPro" id="IPR014710">
    <property type="entry name" value="RmlC-like_jellyroll"/>
</dbReference>
<comment type="catalytic activity">
    <reaction evidence="7">
        <text>3-hydroxyanthranilate + O2 = (2Z,4Z)-2-amino-3-carboxymuconate 6-semialdehyde</text>
        <dbReference type="Rhea" id="RHEA:17953"/>
        <dbReference type="ChEBI" id="CHEBI:15379"/>
        <dbReference type="ChEBI" id="CHEBI:36559"/>
        <dbReference type="ChEBI" id="CHEBI:77612"/>
        <dbReference type="EC" id="1.13.11.6"/>
    </reaction>
</comment>
<protein>
    <recommendedName>
        <fullName evidence="7">3-hydroxyanthranilate 3,4-dioxygenase</fullName>
        <ecNumber evidence="7">1.13.11.6</ecNumber>
    </recommendedName>
    <alternativeName>
        <fullName evidence="7">3-hydroxyanthranilate oxygenase</fullName>
        <shortName evidence="7">3-HAO</shortName>
    </alternativeName>
    <alternativeName>
        <fullName evidence="7">3-hydroxyanthranilic acid dioxygenase</fullName>
        <shortName evidence="7">HAD</shortName>
    </alternativeName>
</protein>
<reference evidence="9" key="1">
    <citation type="submission" date="2016-10" db="EMBL/GenBank/DDBJ databases">
        <authorList>
            <person name="Varghese N."/>
            <person name="Submissions S."/>
        </authorList>
    </citation>
    <scope>NUCLEOTIDE SEQUENCE [LARGE SCALE GENOMIC DNA]</scope>
    <source>
        <strain evidence="9">CGMCC 1.10657</strain>
    </source>
</reference>
<dbReference type="GO" id="GO:0009435">
    <property type="term" value="P:NAD+ biosynthetic process"/>
    <property type="evidence" value="ECO:0007669"/>
    <property type="project" value="UniProtKB-UniPathway"/>
</dbReference>
<comment type="cofactor">
    <cofactor evidence="7">
        <name>Fe(2+)</name>
        <dbReference type="ChEBI" id="CHEBI:29033"/>
    </cofactor>
    <text evidence="7">Binds 2 Fe(2+) ions per subunit.</text>
</comment>
<dbReference type="HAMAP" id="MF_00825">
    <property type="entry name" value="3_HAO"/>
    <property type="match status" value="1"/>
</dbReference>
<proteinExistence type="inferred from homology"/>
<feature type="binding site" evidence="7">
    <location>
        <position position="127"/>
    </location>
    <ligand>
        <name>Fe cation</name>
        <dbReference type="ChEBI" id="CHEBI:24875"/>
        <label>2</label>
    </ligand>
</feature>
<comment type="function">
    <text evidence="1 7">Catalyzes the oxidative ring opening of 3-hydroxyanthranilate to 2-amino-3-carboxymuconate semialdehyde, which spontaneously cyclizes to quinolinate.</text>
</comment>
<dbReference type="Proteomes" id="UP000198658">
    <property type="component" value="Unassembled WGS sequence"/>
</dbReference>
<dbReference type="GO" id="GO:0008198">
    <property type="term" value="F:ferrous iron binding"/>
    <property type="evidence" value="ECO:0007669"/>
    <property type="project" value="UniProtKB-UniRule"/>
</dbReference>
<dbReference type="PANTHER" id="PTHR15497:SF1">
    <property type="entry name" value="3-HYDROXYANTHRANILATE 3,4-DIOXYGENASE"/>
    <property type="match status" value="1"/>
</dbReference>
<feature type="binding site" evidence="7">
    <location>
        <position position="47"/>
    </location>
    <ligand>
        <name>O2</name>
        <dbReference type="ChEBI" id="CHEBI:15379"/>
    </ligand>
</feature>
<evidence type="ECO:0000256" key="2">
    <source>
        <dbReference type="ARBA" id="ARBA00022642"/>
    </source>
</evidence>
<keyword evidence="5 7" id="KW-0560">Oxidoreductase</keyword>
<feature type="binding site" evidence="7">
    <location>
        <position position="51"/>
    </location>
    <ligand>
        <name>Fe cation</name>
        <dbReference type="ChEBI" id="CHEBI:24875"/>
        <label>1</label>
        <note>catalytic</note>
    </ligand>
</feature>
<name>A0A1H4ABG3_9GAMM</name>
<dbReference type="EMBL" id="FNQO01000003">
    <property type="protein sequence ID" value="SEA33098.1"/>
    <property type="molecule type" value="Genomic_DNA"/>
</dbReference>
<feature type="binding site" evidence="7">
    <location>
        <position position="124"/>
    </location>
    <ligand>
        <name>Fe cation</name>
        <dbReference type="ChEBI" id="CHEBI:24875"/>
        <label>2</label>
    </ligand>
</feature>
<comment type="similarity">
    <text evidence="7">Belongs to the 3-HAO family.</text>
</comment>